<dbReference type="Pfam" id="PF26312">
    <property type="entry name" value="DUF8083"/>
    <property type="match status" value="1"/>
</dbReference>
<dbReference type="RefSeq" id="WP_149851286.1">
    <property type="nucleotide sequence ID" value="NZ_VUOB01000037.1"/>
</dbReference>
<accession>A0A5B2X9I6</accession>
<feature type="domain" description="DUF8083" evidence="1">
    <location>
        <begin position="5"/>
        <end position="293"/>
    </location>
</feature>
<organism evidence="2 3">
    <name type="scientific">Solihabitans fulvus</name>
    <dbReference type="NCBI Taxonomy" id="1892852"/>
    <lineage>
        <taxon>Bacteria</taxon>
        <taxon>Bacillati</taxon>
        <taxon>Actinomycetota</taxon>
        <taxon>Actinomycetes</taxon>
        <taxon>Pseudonocardiales</taxon>
        <taxon>Pseudonocardiaceae</taxon>
        <taxon>Solihabitans</taxon>
    </lineage>
</organism>
<name>A0A5B2X9I6_9PSEU</name>
<gene>
    <name evidence="2" type="ORF">F0L68_20760</name>
</gene>
<reference evidence="2 3" key="2">
    <citation type="submission" date="2019-09" db="EMBL/GenBank/DDBJ databases">
        <authorList>
            <person name="Jin C."/>
        </authorList>
    </citation>
    <scope>NUCLEOTIDE SEQUENCE [LARGE SCALE GENOMIC DNA]</scope>
    <source>
        <strain evidence="2 3">AN110305</strain>
    </source>
</reference>
<evidence type="ECO:0000313" key="2">
    <source>
        <dbReference type="EMBL" id="KAA2260157.1"/>
    </source>
</evidence>
<dbReference type="EMBL" id="VUOB01000037">
    <property type="protein sequence ID" value="KAA2260157.1"/>
    <property type="molecule type" value="Genomic_DNA"/>
</dbReference>
<proteinExistence type="predicted"/>
<evidence type="ECO:0000313" key="3">
    <source>
        <dbReference type="Proteomes" id="UP000323454"/>
    </source>
</evidence>
<dbReference type="Proteomes" id="UP000323454">
    <property type="component" value="Unassembled WGS sequence"/>
</dbReference>
<dbReference type="OrthoDB" id="4961314at2"/>
<dbReference type="AlphaFoldDB" id="A0A5B2X9I6"/>
<dbReference type="InterPro" id="IPR058396">
    <property type="entry name" value="DUF8083"/>
</dbReference>
<comment type="caution">
    <text evidence="2">The sequence shown here is derived from an EMBL/GenBank/DDBJ whole genome shotgun (WGS) entry which is preliminary data.</text>
</comment>
<keyword evidence="3" id="KW-1185">Reference proteome</keyword>
<evidence type="ECO:0000259" key="1">
    <source>
        <dbReference type="Pfam" id="PF26312"/>
    </source>
</evidence>
<protein>
    <recommendedName>
        <fullName evidence="1">DUF8083 domain-containing protein</fullName>
    </recommendedName>
</protein>
<sequence>MPRPFVAYLRVYEPLSVLDAPLAKRVRAAIEGGGISRSAVGERERELWLRSQLSTPPRLLPGESANGTAAADAPFDVLTISPAEVPTSEAASVGPGPLVCPIDLRPRAAAALVGFLATAPAPLRDAALAISPDAVRARASAVMEELSGGAVHVISTTWTVPLPWFCMVDPDARRVVLAPKDDPERQLSWRVAMADARRRVARALAVVKNSIGDNGPAKVLHDTGRWLEHFHPHSAVELDYGGLVQLLDDEELLEDSSAQDVHAIIDALEAGEAEDVAGLYQQLREFWGGLAIRERHN</sequence>
<reference evidence="2 3" key="1">
    <citation type="submission" date="2019-09" db="EMBL/GenBank/DDBJ databases">
        <title>Goodfellowia gen. nov., a new genus of the Pseudonocardineae related to Actinoalloteichus, containing Goodfellowia coeruleoviolacea gen. nov., comb. nov. gen. nov., comb. nov.</title>
        <authorList>
            <person name="Labeda D."/>
        </authorList>
    </citation>
    <scope>NUCLEOTIDE SEQUENCE [LARGE SCALE GENOMIC DNA]</scope>
    <source>
        <strain evidence="2 3">AN110305</strain>
    </source>
</reference>